<keyword evidence="1" id="KW-0472">Membrane</keyword>
<comment type="caution">
    <text evidence="2">The sequence shown here is derived from an EMBL/GenBank/DDBJ whole genome shotgun (WGS) entry which is preliminary data.</text>
</comment>
<evidence type="ECO:0000313" key="3">
    <source>
        <dbReference type="Proteomes" id="UP001416858"/>
    </source>
</evidence>
<organism evidence="2 3">
    <name type="scientific">Novipirellula caenicola</name>
    <dbReference type="NCBI Taxonomy" id="1536901"/>
    <lineage>
        <taxon>Bacteria</taxon>
        <taxon>Pseudomonadati</taxon>
        <taxon>Planctomycetota</taxon>
        <taxon>Planctomycetia</taxon>
        <taxon>Pirellulales</taxon>
        <taxon>Pirellulaceae</taxon>
        <taxon>Novipirellula</taxon>
    </lineage>
</organism>
<evidence type="ECO:0000256" key="1">
    <source>
        <dbReference type="SAM" id="Phobius"/>
    </source>
</evidence>
<protein>
    <submittedName>
        <fullName evidence="2">Uncharacterized protein</fullName>
    </submittedName>
</protein>
<gene>
    <name evidence="2" type="ORF">Rcae01_01496</name>
</gene>
<proteinExistence type="predicted"/>
<keyword evidence="1" id="KW-0812">Transmembrane</keyword>
<name>A0ABP9VMZ9_9BACT</name>
<accession>A0ABP9VMZ9</accession>
<reference evidence="2 3" key="1">
    <citation type="submission" date="2024-02" db="EMBL/GenBank/DDBJ databases">
        <title>Rhodopirellula caenicola NBRC 110016.</title>
        <authorList>
            <person name="Ichikawa N."/>
            <person name="Katano-Makiyama Y."/>
            <person name="Hidaka K."/>
        </authorList>
    </citation>
    <scope>NUCLEOTIDE SEQUENCE [LARGE SCALE GENOMIC DNA]</scope>
    <source>
        <strain evidence="2 3">NBRC 110016</strain>
    </source>
</reference>
<keyword evidence="3" id="KW-1185">Reference proteome</keyword>
<dbReference type="RefSeq" id="WP_345683014.1">
    <property type="nucleotide sequence ID" value="NZ_BAABRO010000002.1"/>
</dbReference>
<dbReference type="EMBL" id="BAABRO010000002">
    <property type="protein sequence ID" value="GAA5506046.1"/>
    <property type="molecule type" value="Genomic_DNA"/>
</dbReference>
<evidence type="ECO:0000313" key="2">
    <source>
        <dbReference type="EMBL" id="GAA5506046.1"/>
    </source>
</evidence>
<dbReference type="Proteomes" id="UP001416858">
    <property type="component" value="Unassembled WGS sequence"/>
</dbReference>
<feature type="transmembrane region" description="Helical" evidence="1">
    <location>
        <begin position="16"/>
        <end position="40"/>
    </location>
</feature>
<sequence length="158" mass="17699">MMIIEVRRIDRKPRRAVTLIEVIGTLSVLLAIGISAATIMSSVTKIGQRGNTSVQQRQAIQRFATQFRADFHQAIAVQSQPEGWPLELQSDDFGVRYDFSAEQGTLRRTTLKSNQVTSVESFEIGTQRKPTLKTDENRVTVSIDTEPSSYPFIVEAVQ</sequence>
<keyword evidence="1" id="KW-1133">Transmembrane helix</keyword>